<reference evidence="1 2" key="1">
    <citation type="journal article" date="2013" name="PLoS ONE">
        <title>Genomic analysis of Melioribacter roseus, facultatively anaerobic organotrophic bacterium representing a novel deep lineage within Bacteriodetes/Chlorobi group.</title>
        <authorList>
            <person name="Kadnikov V.V."/>
            <person name="Mardanov A.V."/>
            <person name="Podosokorskaya O.A."/>
            <person name="Gavrilov S.N."/>
            <person name="Kublanov I.V."/>
            <person name="Beletsky A.V."/>
            <person name="Bonch-Osmolovskaya E.A."/>
            <person name="Ravin N.V."/>
        </authorList>
    </citation>
    <scope>NUCLEOTIDE SEQUENCE [LARGE SCALE GENOMIC DNA]</scope>
    <source>
        <strain evidence="2">JCM 17771 / P3M-2</strain>
    </source>
</reference>
<accession>I6YVJ2</accession>
<dbReference type="RefSeq" id="WP_014856012.1">
    <property type="nucleotide sequence ID" value="NC_018178.1"/>
</dbReference>
<dbReference type="OrthoDB" id="47460at2"/>
<gene>
    <name evidence="1" type="ordered locus">MROS_1340</name>
</gene>
<dbReference type="AlphaFoldDB" id="I6YVJ2"/>
<evidence type="ECO:0000313" key="1">
    <source>
        <dbReference type="EMBL" id="AFN74577.1"/>
    </source>
</evidence>
<dbReference type="Gene3D" id="1.10.3910.10">
    <property type="entry name" value="SP0561-like"/>
    <property type="match status" value="1"/>
</dbReference>
<sequence>MKKISKNILIEDLVNLLPESVTYLMEKGIRCLRCGEPIWGTLEEAAVEKGFDDSQIDVFVEDLNEMLSKSDK</sequence>
<dbReference type="KEGG" id="mro:MROS_1340"/>
<evidence type="ECO:0000313" key="2">
    <source>
        <dbReference type="Proteomes" id="UP000009011"/>
    </source>
</evidence>
<dbReference type="EMBL" id="CP003557">
    <property type="protein sequence ID" value="AFN74577.1"/>
    <property type="molecule type" value="Genomic_DNA"/>
</dbReference>
<dbReference type="InterPro" id="IPR038062">
    <property type="entry name" value="ScdA-like_N_sf"/>
</dbReference>
<name>I6YVJ2_MELRP</name>
<keyword evidence="2" id="KW-1185">Reference proteome</keyword>
<dbReference type="STRING" id="1191523.MROS_1340"/>
<dbReference type="SUPFAM" id="SSF140683">
    <property type="entry name" value="SP0561-like"/>
    <property type="match status" value="1"/>
</dbReference>
<dbReference type="Proteomes" id="UP000009011">
    <property type="component" value="Chromosome"/>
</dbReference>
<dbReference type="eggNOG" id="ENOG5033GEH">
    <property type="taxonomic scope" value="Bacteria"/>
</dbReference>
<evidence type="ECO:0008006" key="3">
    <source>
        <dbReference type="Google" id="ProtNLM"/>
    </source>
</evidence>
<protein>
    <recommendedName>
        <fullName evidence="3">DUF1858 domain-containing protein</fullName>
    </recommendedName>
</protein>
<dbReference type="HOGENOM" id="CLU_180540_4_0_10"/>
<proteinExistence type="predicted"/>
<organism evidence="1 2">
    <name type="scientific">Melioribacter roseus (strain DSM 23840 / JCM 17771 / VKM B-2668 / P3M-2)</name>
    <dbReference type="NCBI Taxonomy" id="1191523"/>
    <lineage>
        <taxon>Bacteria</taxon>
        <taxon>Pseudomonadati</taxon>
        <taxon>Ignavibacteriota</taxon>
        <taxon>Ignavibacteria</taxon>
        <taxon>Ignavibacteriales</taxon>
        <taxon>Melioribacteraceae</taxon>
        <taxon>Melioribacter</taxon>
    </lineage>
</organism>